<dbReference type="Pfam" id="PF12698">
    <property type="entry name" value="ABC2_membrane_3"/>
    <property type="match status" value="1"/>
</dbReference>
<dbReference type="GO" id="GO:0140359">
    <property type="term" value="F:ABC-type transporter activity"/>
    <property type="evidence" value="ECO:0007669"/>
    <property type="project" value="InterPro"/>
</dbReference>
<feature type="transmembrane region" description="Helical" evidence="5">
    <location>
        <begin position="702"/>
        <end position="720"/>
    </location>
</feature>
<evidence type="ECO:0000256" key="5">
    <source>
        <dbReference type="SAM" id="Phobius"/>
    </source>
</evidence>
<feature type="transmembrane region" description="Helical" evidence="5">
    <location>
        <begin position="673"/>
        <end position="696"/>
    </location>
</feature>
<dbReference type="InterPro" id="IPR017501">
    <property type="entry name" value="Phage_infect_YhgE_C"/>
</dbReference>
<name>A0A1T4R9D2_9ENTE</name>
<dbReference type="NCBIfam" id="TIGR03061">
    <property type="entry name" value="pip_yhgE_Nterm"/>
    <property type="match status" value="1"/>
</dbReference>
<keyword evidence="3 5" id="KW-1133">Transmembrane helix</keyword>
<dbReference type="InterPro" id="IPR013525">
    <property type="entry name" value="ABC2_TM"/>
</dbReference>
<dbReference type="PANTHER" id="PTHR43077:SF5">
    <property type="entry name" value="PHAGE INFECTION PROTEIN"/>
    <property type="match status" value="1"/>
</dbReference>
<evidence type="ECO:0000256" key="2">
    <source>
        <dbReference type="ARBA" id="ARBA00022692"/>
    </source>
</evidence>
<reference evidence="7 8" key="1">
    <citation type="submission" date="2017-02" db="EMBL/GenBank/DDBJ databases">
        <authorList>
            <person name="Peterson S.W."/>
        </authorList>
    </citation>
    <scope>NUCLEOTIDE SEQUENCE [LARGE SCALE GENOMIC DNA]</scope>
    <source>
        <strain evidence="7 8">ATCC BAA-1030</strain>
    </source>
</reference>
<protein>
    <submittedName>
        <fullName evidence="7">Putative membrane protein</fullName>
    </submittedName>
</protein>
<evidence type="ECO:0000313" key="8">
    <source>
        <dbReference type="Proteomes" id="UP000190328"/>
    </source>
</evidence>
<dbReference type="Gene3D" id="1.10.287.950">
    <property type="entry name" value="Methyl-accepting chemotaxis protein"/>
    <property type="match status" value="2"/>
</dbReference>
<dbReference type="NCBIfam" id="TIGR03057">
    <property type="entry name" value="xxxLxxG_by_4"/>
    <property type="match status" value="4"/>
</dbReference>
<gene>
    <name evidence="7" type="ORF">SAMN02745116_02489</name>
</gene>
<dbReference type="Gene3D" id="3.40.1710.10">
    <property type="entry name" value="abc type-2 transporter like domain"/>
    <property type="match status" value="1"/>
</dbReference>
<feature type="transmembrane region" description="Helical" evidence="5">
    <location>
        <begin position="732"/>
        <end position="755"/>
    </location>
</feature>
<evidence type="ECO:0000256" key="4">
    <source>
        <dbReference type="ARBA" id="ARBA00023136"/>
    </source>
</evidence>
<dbReference type="Proteomes" id="UP000190328">
    <property type="component" value="Unassembled WGS sequence"/>
</dbReference>
<dbReference type="OrthoDB" id="9811483at2"/>
<comment type="subcellular location">
    <subcellularLocation>
        <location evidence="1">Membrane</location>
        <topology evidence="1">Multi-pass membrane protein</topology>
    </subcellularLocation>
</comment>
<dbReference type="AlphaFoldDB" id="A0A1T4R9D2"/>
<dbReference type="RefSeq" id="WP_078808374.1">
    <property type="nucleotide sequence ID" value="NZ_FUXI01000042.1"/>
</dbReference>
<dbReference type="GO" id="GO:0016020">
    <property type="term" value="C:membrane"/>
    <property type="evidence" value="ECO:0007669"/>
    <property type="project" value="UniProtKB-SubCell"/>
</dbReference>
<keyword evidence="4 5" id="KW-0472">Membrane</keyword>
<dbReference type="NCBIfam" id="TIGR03062">
    <property type="entry name" value="pip_yhgE_Cterm"/>
    <property type="match status" value="1"/>
</dbReference>
<feature type="transmembrane region" description="Helical" evidence="5">
    <location>
        <begin position="630"/>
        <end position="653"/>
    </location>
</feature>
<accession>A0A1T4R9D2</accession>
<proteinExistence type="predicted"/>
<dbReference type="STRING" id="263852.SAMN02745116_02489"/>
<evidence type="ECO:0000256" key="3">
    <source>
        <dbReference type="ARBA" id="ARBA00022989"/>
    </source>
</evidence>
<evidence type="ECO:0000259" key="6">
    <source>
        <dbReference type="Pfam" id="PF12698"/>
    </source>
</evidence>
<organism evidence="7 8">
    <name type="scientific">Pilibacter termitis</name>
    <dbReference type="NCBI Taxonomy" id="263852"/>
    <lineage>
        <taxon>Bacteria</taxon>
        <taxon>Bacillati</taxon>
        <taxon>Bacillota</taxon>
        <taxon>Bacilli</taxon>
        <taxon>Lactobacillales</taxon>
        <taxon>Enterococcaceae</taxon>
        <taxon>Pilibacter</taxon>
    </lineage>
</organism>
<keyword evidence="8" id="KW-1185">Reference proteome</keyword>
<feature type="domain" description="ABC-2 type transporter transmembrane" evidence="6">
    <location>
        <begin position="17"/>
        <end position="167"/>
    </location>
</feature>
<evidence type="ECO:0000256" key="1">
    <source>
        <dbReference type="ARBA" id="ARBA00004141"/>
    </source>
</evidence>
<dbReference type="InterPro" id="IPR017500">
    <property type="entry name" value="Phage_infect_YhgE_N"/>
</dbReference>
<dbReference type="InterPro" id="IPR051328">
    <property type="entry name" value="T7SS_ABC-Transporter"/>
</dbReference>
<feature type="transmembrane region" description="Helical" evidence="5">
    <location>
        <begin position="775"/>
        <end position="798"/>
    </location>
</feature>
<dbReference type="InterPro" id="IPR023908">
    <property type="entry name" value="xxxLxxG_rpt"/>
</dbReference>
<keyword evidence="2 5" id="KW-0812">Transmembrane</keyword>
<dbReference type="PANTHER" id="PTHR43077">
    <property type="entry name" value="TRANSPORT PERMEASE YVFS-RELATED"/>
    <property type="match status" value="1"/>
</dbReference>
<evidence type="ECO:0000313" key="7">
    <source>
        <dbReference type="EMBL" id="SKA12426.1"/>
    </source>
</evidence>
<sequence>MFQKEWRKFKENRMFRLTFVAVAFIPLMYAAVFLKSLWNPYGELQNLPVGVVNLDKAVMKNGEKMSVGADFVKELKSSQTLDFHFVDEKTAKKQLADGKYYMVVTIPEDFSKNAASLDDKEPKRMRLDYATSAGYNFIAMKMSESAVMKMQSQLNEKITKVYSKSIFASLEKAGVDIQEAGAGAEKITENLGLAKNGAESLHGGLAQVESGAGELSNGANKAYDGANKLATGALTAKNGVQQYTEGVLALSNGAGELNQAGKQVANGANELSTGVTQAKNGATSLSQGAEQLNDKSQELTTGASSLSSGAGVLLQGATQVAEGSEQLSNGVESLSTGLMQAQTGATSLSQGATQLSEGVHQAVEQQKALAVELTNIAAMATQAGDEKTSQALTALLQQMQANAPQAQALVDGADQVSAGASTLSDSLSTACAGASAIAENAKKLSTGAGDVKTGAEQLSNGLSSYQTGVQQYTDGVASLTQGAGELTQGLTQVQSGAESLSVGGVKLSEGTQQLSEKSQMLTANSGKLVDGVSQVSDGVNTLATGLHTLAPASEQLSAGIGQLTAGASDLNGGLGELKAGSTTLATKLSEGSSVMQEKGKPSEDMLQQLAQPVITQHTEKTPVANNGTSMVPYMTAIGLWIGSLSMVIAFNVLNREKRSKTAVEWWGAKFSQLYLLGIMQSVVLYGGLLLLGTKILHPVETLLLMIAGSLAFISINSYLANAFGKVGNFLSIVLLVMQLGSAGGTYPLVLSPKIFRLLHPFLPISHEVFGLRESISIGIAPFKEIFILILFALVFALLNYGRIYRIHYGKIAEPKELSL</sequence>
<dbReference type="EMBL" id="FUXI01000042">
    <property type="protein sequence ID" value="SKA12426.1"/>
    <property type="molecule type" value="Genomic_DNA"/>
</dbReference>